<organism evidence="2 3">
    <name type="scientific">Vitis vinifera</name>
    <name type="common">Grape</name>
    <dbReference type="NCBI Taxonomy" id="29760"/>
    <lineage>
        <taxon>Eukaryota</taxon>
        <taxon>Viridiplantae</taxon>
        <taxon>Streptophyta</taxon>
        <taxon>Embryophyta</taxon>
        <taxon>Tracheophyta</taxon>
        <taxon>Spermatophyta</taxon>
        <taxon>Magnoliopsida</taxon>
        <taxon>eudicotyledons</taxon>
        <taxon>Gunneridae</taxon>
        <taxon>Pentapetalae</taxon>
        <taxon>rosids</taxon>
        <taxon>Vitales</taxon>
        <taxon>Vitaceae</taxon>
        <taxon>Viteae</taxon>
        <taxon>Vitis</taxon>
    </lineage>
</organism>
<proteinExistence type="predicted"/>
<dbReference type="AlphaFoldDB" id="F6H7E0"/>
<keyword evidence="1" id="KW-1133">Transmembrane helix</keyword>
<dbReference type="PaxDb" id="29760-VIT_16s0098g00260.t01"/>
<keyword evidence="1" id="KW-0472">Membrane</keyword>
<dbReference type="InParanoid" id="F6H7E0"/>
<dbReference type="EMBL" id="FN595247">
    <property type="protein sequence ID" value="CCB48132.1"/>
    <property type="molecule type" value="Genomic_DNA"/>
</dbReference>
<sequence>MLESHVSSMEGFLKGDLNEDVLWIAIHTLGLTSPSLLQNPSVKILKNGILAFVFDQRSKILLLAILRISWQDLKGSQVFQRIKDSFLISCRMYSCSFAWFLCGQFSCLSTIGFIFLIIERKSGLFSLMDLIT</sequence>
<feature type="transmembrane region" description="Helical" evidence="1">
    <location>
        <begin position="97"/>
        <end position="118"/>
    </location>
</feature>
<keyword evidence="1" id="KW-0812">Transmembrane</keyword>
<accession>F6H7E0</accession>
<reference evidence="3" key="1">
    <citation type="journal article" date="2007" name="Nature">
        <title>The grapevine genome sequence suggests ancestral hexaploidization in major angiosperm phyla.</title>
        <authorList>
            <consortium name="The French-Italian Public Consortium for Grapevine Genome Characterization."/>
            <person name="Jaillon O."/>
            <person name="Aury J.-M."/>
            <person name="Noel B."/>
            <person name="Policriti A."/>
            <person name="Clepet C."/>
            <person name="Casagrande A."/>
            <person name="Choisne N."/>
            <person name="Aubourg S."/>
            <person name="Vitulo N."/>
            <person name="Jubin C."/>
            <person name="Vezzi A."/>
            <person name="Legeai F."/>
            <person name="Hugueney P."/>
            <person name="Dasilva C."/>
            <person name="Horner D."/>
            <person name="Mica E."/>
            <person name="Jublot D."/>
            <person name="Poulain J."/>
            <person name="Bruyere C."/>
            <person name="Billault A."/>
            <person name="Segurens B."/>
            <person name="Gouyvenoux M."/>
            <person name="Ugarte E."/>
            <person name="Cattonaro F."/>
            <person name="Anthouard V."/>
            <person name="Vico V."/>
            <person name="Del Fabbro C."/>
            <person name="Alaux M."/>
            <person name="Di Gaspero G."/>
            <person name="Dumas V."/>
            <person name="Felice N."/>
            <person name="Paillard S."/>
            <person name="Juman I."/>
            <person name="Moroldo M."/>
            <person name="Scalabrin S."/>
            <person name="Canaguier A."/>
            <person name="Le Clainche I."/>
            <person name="Malacrida G."/>
            <person name="Durand E."/>
            <person name="Pesole G."/>
            <person name="Laucou V."/>
            <person name="Chatelet P."/>
            <person name="Merdinoglu D."/>
            <person name="Delledonne M."/>
            <person name="Pezzotti M."/>
            <person name="Lecharny A."/>
            <person name="Scarpelli C."/>
            <person name="Artiguenave F."/>
            <person name="Pe M.E."/>
            <person name="Valle G."/>
            <person name="Morgante M."/>
            <person name="Caboche M."/>
            <person name="Adam-Blondon A.-F."/>
            <person name="Weissenbach J."/>
            <person name="Quetier F."/>
            <person name="Wincker P."/>
        </authorList>
    </citation>
    <scope>NUCLEOTIDE SEQUENCE [LARGE SCALE GENOMIC DNA]</scope>
    <source>
        <strain evidence="3">cv. Pinot noir / PN40024</strain>
    </source>
</reference>
<evidence type="ECO:0000256" key="1">
    <source>
        <dbReference type="SAM" id="Phobius"/>
    </source>
</evidence>
<keyword evidence="3" id="KW-1185">Reference proteome</keyword>
<protein>
    <submittedName>
        <fullName evidence="2">Uncharacterized protein</fullName>
    </submittedName>
</protein>
<name>F6H7E0_VITVI</name>
<evidence type="ECO:0000313" key="2">
    <source>
        <dbReference type="EMBL" id="CCB48132.1"/>
    </source>
</evidence>
<gene>
    <name evidence="2" type="ordered locus">VIT_16s0098g00260</name>
</gene>
<dbReference type="HOGENOM" id="CLU_1920914_0_0_1"/>
<dbReference type="Proteomes" id="UP000009183">
    <property type="component" value="Chromosome 16"/>
</dbReference>
<evidence type="ECO:0000313" key="3">
    <source>
        <dbReference type="Proteomes" id="UP000009183"/>
    </source>
</evidence>